<dbReference type="EMBL" id="FSSB01000014">
    <property type="protein sequence ID" value="SIO94545.1"/>
    <property type="molecule type" value="Genomic_DNA"/>
</dbReference>
<dbReference type="GO" id="GO:0016787">
    <property type="term" value="F:hydrolase activity"/>
    <property type="evidence" value="ECO:0007669"/>
    <property type="project" value="UniProtKB-KW"/>
</dbReference>
<proteinExistence type="predicted"/>
<dbReference type="CDD" id="cd09739">
    <property type="entry name" value="Cas6_I-F"/>
    <property type="match status" value="1"/>
</dbReference>
<sequence length="214" mass="24614">MKYYQDITLLPDAEISLGFIWEKVYQQIHLMLVAHKNGADVSDIGVSFPAYGDQAFPLGNRLRLFAENESQLSRASVAQWLQRLRDYVHIKSIKPVPNDVTEYACFSRCNPKSQQQRLKQLDRRVACLSQKHRVDETVMRAELLKSVQQQTGKSKLPYIHVQSLSTPAEGQSYHKFMLFIQCDKSEIAPNHRNGFTCYGLSSKAKEQSTFVPWF</sequence>
<keyword evidence="1" id="KW-0255">Endonuclease</keyword>
<reference evidence="1 2" key="1">
    <citation type="submission" date="2016-12" db="EMBL/GenBank/DDBJ databases">
        <authorList>
            <person name="Song W.-J."/>
            <person name="Kurnit D.M."/>
        </authorList>
    </citation>
    <scope>NUCLEOTIDE SEQUENCE [LARGE SCALE GENOMIC DNA]</scope>
    <source>
        <strain evidence="1 2">CECT 9026</strain>
    </source>
</reference>
<dbReference type="EC" id="3.1.-.-" evidence="1"/>
<dbReference type="OrthoDB" id="259831at2"/>
<dbReference type="Gene3D" id="3.30.70.2540">
    <property type="entry name" value="CRISPR-associated endoribonuclease Cas6/Csy4"/>
    <property type="match status" value="1"/>
</dbReference>
<dbReference type="NCBIfam" id="TIGR02563">
    <property type="entry name" value="cas_Csy4"/>
    <property type="match status" value="1"/>
</dbReference>
<gene>
    <name evidence="1" type="primary">cas6f</name>
    <name evidence="1" type="ORF">VSP9026_02258</name>
</gene>
<keyword evidence="1" id="KW-0378">Hydrolase</keyword>
<accession>A0A1N6M550</accession>
<dbReference type="GO" id="GO:0043571">
    <property type="term" value="P:maintenance of CRISPR repeat elements"/>
    <property type="evidence" value="ECO:0007669"/>
    <property type="project" value="InterPro"/>
</dbReference>
<evidence type="ECO:0000313" key="2">
    <source>
        <dbReference type="Proteomes" id="UP000184774"/>
    </source>
</evidence>
<dbReference type="RefSeq" id="WP_074373083.1">
    <property type="nucleotide sequence ID" value="NZ_AP024908.1"/>
</dbReference>
<dbReference type="InterPro" id="IPR042564">
    <property type="entry name" value="CRISPR-Cas6/Csy4_sf"/>
</dbReference>
<protein>
    <submittedName>
        <fullName evidence="1">CRISPR-associated endonuclease Cas6/Csy4</fullName>
        <ecNumber evidence="1">3.1.-.-</ecNumber>
    </submittedName>
</protein>
<organism evidence="1 2">
    <name type="scientific">Vibrio spartinae</name>
    <dbReference type="NCBI Taxonomy" id="1918945"/>
    <lineage>
        <taxon>Bacteria</taxon>
        <taxon>Pseudomonadati</taxon>
        <taxon>Pseudomonadota</taxon>
        <taxon>Gammaproteobacteria</taxon>
        <taxon>Vibrionales</taxon>
        <taxon>Vibrionaceae</taxon>
        <taxon>Vibrio</taxon>
    </lineage>
</organism>
<dbReference type="GO" id="GO:0004519">
    <property type="term" value="F:endonuclease activity"/>
    <property type="evidence" value="ECO:0007669"/>
    <property type="project" value="UniProtKB-KW"/>
</dbReference>
<keyword evidence="1" id="KW-0540">Nuclease</keyword>
<dbReference type="AlphaFoldDB" id="A0A1N6M550"/>
<dbReference type="InterPro" id="IPR013396">
    <property type="entry name" value="CRISPR-assoc_prot_Csy4"/>
</dbReference>
<evidence type="ECO:0000313" key="1">
    <source>
        <dbReference type="EMBL" id="SIO94545.1"/>
    </source>
</evidence>
<name>A0A1N6M550_9VIBR</name>
<dbReference type="Pfam" id="PF09618">
    <property type="entry name" value="Cas_Csy4"/>
    <property type="match status" value="1"/>
</dbReference>
<dbReference type="Proteomes" id="UP000184774">
    <property type="component" value="Unassembled WGS sequence"/>
</dbReference>